<dbReference type="SUPFAM" id="SSF56059">
    <property type="entry name" value="Glutathione synthetase ATP-binding domain-like"/>
    <property type="match status" value="1"/>
</dbReference>
<name>A0A7S3CMP5_9SPIT</name>
<dbReference type="EMBL" id="HBIA01008580">
    <property type="protein sequence ID" value="CAE0232592.1"/>
    <property type="molecule type" value="Transcribed_RNA"/>
</dbReference>
<sequence length="241" mass="27093">MDVAQDLGVHHQKSLMTFIVKHMYDLFIERDVEVMEINPITLTSNNELFVNHAKIKIDRDSLYRQQELVMRKDLSQMNYIERISELAQLSLIKFEQGNIGIISNSAGYCMATCDVIASMGGRPANFLDLQGSAYHEKISASLILMDSDKTVDSIFINMYCGQLPADKMAVVVKEAYAKSYCTKPITVRLKGTNSEEALSIIQSIPTNKIVCIEDFNDASQMAIQMAENERQLKLAAFSEGF</sequence>
<dbReference type="GO" id="GO:0006099">
    <property type="term" value="P:tricarboxylic acid cycle"/>
    <property type="evidence" value="ECO:0007669"/>
    <property type="project" value="TreeGrafter"/>
</dbReference>
<accession>A0A7S3CMP5</accession>
<dbReference type="Gene3D" id="3.30.470.20">
    <property type="entry name" value="ATP-grasp fold, B domain"/>
    <property type="match status" value="1"/>
</dbReference>
<gene>
    <name evidence="3" type="ORF">SRAS04492_LOCUS4390</name>
</gene>
<keyword evidence="1" id="KW-0547">Nucleotide-binding</keyword>
<evidence type="ECO:0000256" key="1">
    <source>
        <dbReference type="ARBA" id="ARBA00022741"/>
    </source>
</evidence>
<dbReference type="AlphaFoldDB" id="A0A7S3CMP5"/>
<organism evidence="3">
    <name type="scientific">Strombidium rassoulzadegani</name>
    <dbReference type="NCBI Taxonomy" id="1082188"/>
    <lineage>
        <taxon>Eukaryota</taxon>
        <taxon>Sar</taxon>
        <taxon>Alveolata</taxon>
        <taxon>Ciliophora</taxon>
        <taxon>Intramacronucleata</taxon>
        <taxon>Spirotrichea</taxon>
        <taxon>Oligotrichia</taxon>
        <taxon>Strombidiidae</taxon>
        <taxon>Strombidium</taxon>
    </lineage>
</organism>
<dbReference type="SUPFAM" id="SSF52210">
    <property type="entry name" value="Succinyl-CoA synthetase domains"/>
    <property type="match status" value="1"/>
</dbReference>
<feature type="domain" description="ATP-citrate synthase/succinyl-CoA ligase C-terminal" evidence="2">
    <location>
        <begin position="102"/>
        <end position="195"/>
    </location>
</feature>
<dbReference type="InterPro" id="IPR005811">
    <property type="entry name" value="SUCC_ACL_C"/>
</dbReference>
<dbReference type="Gene3D" id="3.40.50.261">
    <property type="entry name" value="Succinyl-CoA synthetase domains"/>
    <property type="match status" value="1"/>
</dbReference>
<evidence type="ECO:0000259" key="2">
    <source>
        <dbReference type="Pfam" id="PF00549"/>
    </source>
</evidence>
<dbReference type="GO" id="GO:0006104">
    <property type="term" value="P:succinyl-CoA metabolic process"/>
    <property type="evidence" value="ECO:0007669"/>
    <property type="project" value="TreeGrafter"/>
</dbReference>
<evidence type="ECO:0000313" key="3">
    <source>
        <dbReference type="EMBL" id="CAE0232592.1"/>
    </source>
</evidence>
<dbReference type="Pfam" id="PF00549">
    <property type="entry name" value="Ligase_CoA"/>
    <property type="match status" value="1"/>
</dbReference>
<dbReference type="GO" id="GO:0000166">
    <property type="term" value="F:nucleotide binding"/>
    <property type="evidence" value="ECO:0007669"/>
    <property type="project" value="UniProtKB-KW"/>
</dbReference>
<dbReference type="PANTHER" id="PTHR11815">
    <property type="entry name" value="SUCCINYL-COA SYNTHETASE BETA CHAIN"/>
    <property type="match status" value="1"/>
</dbReference>
<protein>
    <recommendedName>
        <fullName evidence="2">ATP-citrate synthase/succinyl-CoA ligase C-terminal domain-containing protein</fullName>
    </recommendedName>
</protein>
<dbReference type="GO" id="GO:0004775">
    <property type="term" value="F:succinate-CoA ligase (ADP-forming) activity"/>
    <property type="evidence" value="ECO:0007669"/>
    <property type="project" value="TreeGrafter"/>
</dbReference>
<proteinExistence type="predicted"/>
<dbReference type="PANTHER" id="PTHR11815:SF10">
    <property type="entry name" value="SUCCINATE--COA LIGASE [GDP-FORMING] SUBUNIT BETA, MITOCHONDRIAL"/>
    <property type="match status" value="1"/>
</dbReference>
<dbReference type="GO" id="GO:0042709">
    <property type="term" value="C:succinate-CoA ligase complex"/>
    <property type="evidence" value="ECO:0007669"/>
    <property type="project" value="TreeGrafter"/>
</dbReference>
<reference evidence="3" key="1">
    <citation type="submission" date="2021-01" db="EMBL/GenBank/DDBJ databases">
        <authorList>
            <person name="Corre E."/>
            <person name="Pelletier E."/>
            <person name="Niang G."/>
            <person name="Scheremetjew M."/>
            <person name="Finn R."/>
            <person name="Kale V."/>
            <person name="Holt S."/>
            <person name="Cochrane G."/>
            <person name="Meng A."/>
            <person name="Brown T."/>
            <person name="Cohen L."/>
        </authorList>
    </citation>
    <scope>NUCLEOTIDE SEQUENCE</scope>
    <source>
        <strain evidence="3">Ras09</strain>
    </source>
</reference>
<dbReference type="InterPro" id="IPR016102">
    <property type="entry name" value="Succinyl-CoA_synth-like"/>
</dbReference>